<evidence type="ECO:0000256" key="5">
    <source>
        <dbReference type="ARBA" id="ARBA00022989"/>
    </source>
</evidence>
<dbReference type="PROSITE" id="PS50928">
    <property type="entry name" value="ABC_TM1"/>
    <property type="match status" value="1"/>
</dbReference>
<dbReference type="EMBL" id="SJJZ01000002">
    <property type="protein sequence ID" value="TCC08661.1"/>
    <property type="molecule type" value="Genomic_DNA"/>
</dbReference>
<dbReference type="PANTHER" id="PTHR43744:SF12">
    <property type="entry name" value="ABC TRANSPORTER PERMEASE PROTEIN MG189-RELATED"/>
    <property type="match status" value="1"/>
</dbReference>
<evidence type="ECO:0000313" key="10">
    <source>
        <dbReference type="Proteomes" id="UP000292346"/>
    </source>
</evidence>
<dbReference type="InterPro" id="IPR000515">
    <property type="entry name" value="MetI-like"/>
</dbReference>
<organism evidence="9 10">
    <name type="scientific">Kribbella soli</name>
    <dbReference type="NCBI Taxonomy" id="1124743"/>
    <lineage>
        <taxon>Bacteria</taxon>
        <taxon>Bacillati</taxon>
        <taxon>Actinomycetota</taxon>
        <taxon>Actinomycetes</taxon>
        <taxon>Propionibacteriales</taxon>
        <taxon>Kribbellaceae</taxon>
        <taxon>Kribbella</taxon>
    </lineage>
</organism>
<evidence type="ECO:0000256" key="1">
    <source>
        <dbReference type="ARBA" id="ARBA00004651"/>
    </source>
</evidence>
<feature type="transmembrane region" description="Helical" evidence="7">
    <location>
        <begin position="101"/>
        <end position="125"/>
    </location>
</feature>
<keyword evidence="4 7" id="KW-0812">Transmembrane</keyword>
<dbReference type="Proteomes" id="UP000292346">
    <property type="component" value="Unassembled WGS sequence"/>
</dbReference>
<dbReference type="AlphaFoldDB" id="A0A4R0HDK5"/>
<feature type="transmembrane region" description="Helical" evidence="7">
    <location>
        <begin position="68"/>
        <end position="94"/>
    </location>
</feature>
<comment type="similarity">
    <text evidence="7">Belongs to the binding-protein-dependent transport system permease family.</text>
</comment>
<dbReference type="PANTHER" id="PTHR43744">
    <property type="entry name" value="ABC TRANSPORTER PERMEASE PROTEIN MG189-RELATED-RELATED"/>
    <property type="match status" value="1"/>
</dbReference>
<dbReference type="InterPro" id="IPR035906">
    <property type="entry name" value="MetI-like_sf"/>
</dbReference>
<keyword evidence="3" id="KW-1003">Cell membrane</keyword>
<evidence type="ECO:0000256" key="6">
    <source>
        <dbReference type="ARBA" id="ARBA00023136"/>
    </source>
</evidence>
<feature type="transmembrane region" description="Helical" evidence="7">
    <location>
        <begin position="12"/>
        <end position="34"/>
    </location>
</feature>
<proteinExistence type="inferred from homology"/>
<dbReference type="GO" id="GO:0005886">
    <property type="term" value="C:plasma membrane"/>
    <property type="evidence" value="ECO:0007669"/>
    <property type="project" value="UniProtKB-SubCell"/>
</dbReference>
<reference evidence="9 10" key="1">
    <citation type="submission" date="2019-02" db="EMBL/GenBank/DDBJ databases">
        <title>Kribbella capetownensis sp. nov. and Kribbella speibonae sp. nov., isolated from soil.</title>
        <authorList>
            <person name="Curtis S.M."/>
            <person name="Norton I."/>
            <person name="Everest G.J."/>
            <person name="Meyers P.R."/>
        </authorList>
    </citation>
    <scope>NUCLEOTIDE SEQUENCE [LARGE SCALE GENOMIC DNA]</scope>
    <source>
        <strain evidence="9 10">KCTC 29219</strain>
    </source>
</reference>
<dbReference type="RefSeq" id="WP_131340303.1">
    <property type="nucleotide sequence ID" value="NZ_SJJZ01000002.1"/>
</dbReference>
<comment type="subcellular location">
    <subcellularLocation>
        <location evidence="1 7">Cell membrane</location>
        <topology evidence="1 7">Multi-pass membrane protein</topology>
    </subcellularLocation>
</comment>
<feature type="domain" description="ABC transmembrane type-1" evidence="8">
    <location>
        <begin position="69"/>
        <end position="261"/>
    </location>
</feature>
<keyword evidence="5 7" id="KW-1133">Transmembrane helix</keyword>
<feature type="transmembrane region" description="Helical" evidence="7">
    <location>
        <begin position="242"/>
        <end position="261"/>
    </location>
</feature>
<gene>
    <name evidence="9" type="ORF">E0H45_22670</name>
</gene>
<dbReference type="CDD" id="cd06261">
    <property type="entry name" value="TM_PBP2"/>
    <property type="match status" value="1"/>
</dbReference>
<dbReference type="OrthoDB" id="3524874at2"/>
<keyword evidence="6 7" id="KW-0472">Membrane</keyword>
<name>A0A4R0HDK5_9ACTN</name>
<protein>
    <submittedName>
        <fullName evidence="9">Carbohydrate ABC transporter permease</fullName>
    </submittedName>
</protein>
<accession>A0A4R0HDK5</accession>
<feature type="transmembrane region" description="Helical" evidence="7">
    <location>
        <begin position="137"/>
        <end position="159"/>
    </location>
</feature>
<evidence type="ECO:0000256" key="4">
    <source>
        <dbReference type="ARBA" id="ARBA00022692"/>
    </source>
</evidence>
<evidence type="ECO:0000256" key="7">
    <source>
        <dbReference type="RuleBase" id="RU363032"/>
    </source>
</evidence>
<dbReference type="Gene3D" id="1.10.3720.10">
    <property type="entry name" value="MetI-like"/>
    <property type="match status" value="1"/>
</dbReference>
<evidence type="ECO:0000256" key="3">
    <source>
        <dbReference type="ARBA" id="ARBA00022475"/>
    </source>
</evidence>
<evidence type="ECO:0000259" key="8">
    <source>
        <dbReference type="PROSITE" id="PS50928"/>
    </source>
</evidence>
<evidence type="ECO:0000313" key="9">
    <source>
        <dbReference type="EMBL" id="TCC08661.1"/>
    </source>
</evidence>
<dbReference type="Pfam" id="PF00528">
    <property type="entry name" value="BPD_transp_1"/>
    <property type="match status" value="1"/>
</dbReference>
<comment type="caution">
    <text evidence="9">The sequence shown here is derived from an EMBL/GenBank/DDBJ whole genome shotgun (WGS) entry which is preliminary data.</text>
</comment>
<feature type="transmembrane region" description="Helical" evidence="7">
    <location>
        <begin position="180"/>
        <end position="202"/>
    </location>
</feature>
<evidence type="ECO:0000256" key="2">
    <source>
        <dbReference type="ARBA" id="ARBA00022448"/>
    </source>
</evidence>
<keyword evidence="2 7" id="KW-0813">Transport</keyword>
<dbReference type="GO" id="GO:0055085">
    <property type="term" value="P:transmembrane transport"/>
    <property type="evidence" value="ECO:0007669"/>
    <property type="project" value="InterPro"/>
</dbReference>
<keyword evidence="10" id="KW-1185">Reference proteome</keyword>
<sequence length="275" mass="29528">MRTPRSHSVLRYLAIVLAGLVMATPLLFMVSGSLKSAAEINAFPPPLLPETPIWQNFVEAWNYLTPRVILNTFVFSLGIVGLQLVLSLPAAFALAKIPFKWAAAVVATLVVPLFIPGNLTLIPLFVVTFQLGWLNTYAGLIIPMAAQCAFAILMFREFFAGLPVGLIEAARIDGASWGRVLTAIGLPLAKPALATFCSISFLTAWNMYIWPQVIAPNPANRVINVALAPLAGGENSMISPSVGLAGAVIAMLPVLIVFIVFQKWYLKGIVGTGLE</sequence>
<dbReference type="SUPFAM" id="SSF161098">
    <property type="entry name" value="MetI-like"/>
    <property type="match status" value="1"/>
</dbReference>